<dbReference type="GO" id="GO:0032259">
    <property type="term" value="P:methylation"/>
    <property type="evidence" value="ECO:0007669"/>
    <property type="project" value="UniProtKB-KW"/>
</dbReference>
<comment type="caution">
    <text evidence="2">The sequence shown here is derived from an EMBL/GenBank/DDBJ whole genome shotgun (WGS) entry which is preliminary data.</text>
</comment>
<evidence type="ECO:0000313" key="2">
    <source>
        <dbReference type="EMBL" id="MBS3648682.1"/>
    </source>
</evidence>
<proteinExistence type="predicted"/>
<keyword evidence="2" id="KW-0808">Transferase</keyword>
<dbReference type="Pfam" id="PF08241">
    <property type="entry name" value="Methyltransf_11"/>
    <property type="match status" value="1"/>
</dbReference>
<organism evidence="2 3">
    <name type="scientific">Pseudaminobacter soli</name>
    <name type="common">ex Zhang et al. 2022</name>
    <dbReference type="NCBI Taxonomy" id="2831468"/>
    <lineage>
        <taxon>Bacteria</taxon>
        <taxon>Pseudomonadati</taxon>
        <taxon>Pseudomonadota</taxon>
        <taxon>Alphaproteobacteria</taxon>
        <taxon>Hyphomicrobiales</taxon>
        <taxon>Phyllobacteriaceae</taxon>
        <taxon>Pseudaminobacter</taxon>
    </lineage>
</organism>
<dbReference type="AlphaFoldDB" id="A0A942DXA1"/>
<sequence length="250" mass="27964">MSVIEKGAHRYRIFKNEHAKKFGAPIKGRLLDFGCGAGGFVIAALRDGVDVYGIEVDETRLRQCNKNSDEYEPRAKKRFTRYPGRLMPYPTNHFDACYSWFVFEHVTDPQTSLREIVRVLRPGGTLCIHAEDVRNAWDGHAQAPWPPYLPREFAAAYLEGLGLPQHAEFVSQSVVYVSAPLVADILSTLGMEVTEFIPAQTPKSLHEGVYVTNDAEARALGSAVRNRAPFTSPAENMGIWARKPLDHGKH</sequence>
<dbReference type="EMBL" id="JAGWCR010000004">
    <property type="protein sequence ID" value="MBS3648682.1"/>
    <property type="molecule type" value="Genomic_DNA"/>
</dbReference>
<evidence type="ECO:0000259" key="1">
    <source>
        <dbReference type="Pfam" id="PF08241"/>
    </source>
</evidence>
<dbReference type="RefSeq" id="WP_188254249.1">
    <property type="nucleotide sequence ID" value="NZ_JABVCF010000004.1"/>
</dbReference>
<evidence type="ECO:0000313" key="3">
    <source>
        <dbReference type="Proteomes" id="UP000680348"/>
    </source>
</evidence>
<dbReference type="CDD" id="cd02440">
    <property type="entry name" value="AdoMet_MTases"/>
    <property type="match status" value="1"/>
</dbReference>
<dbReference type="InterPro" id="IPR029063">
    <property type="entry name" value="SAM-dependent_MTases_sf"/>
</dbReference>
<dbReference type="InterPro" id="IPR013216">
    <property type="entry name" value="Methyltransf_11"/>
</dbReference>
<dbReference type="Gene3D" id="3.40.50.150">
    <property type="entry name" value="Vaccinia Virus protein VP39"/>
    <property type="match status" value="1"/>
</dbReference>
<gene>
    <name evidence="2" type="ORF">KEU06_08575</name>
</gene>
<keyword evidence="2" id="KW-0489">Methyltransferase</keyword>
<feature type="domain" description="Methyltransferase type 11" evidence="1">
    <location>
        <begin position="31"/>
        <end position="128"/>
    </location>
</feature>
<protein>
    <submittedName>
        <fullName evidence="2">Class I SAM-dependent methyltransferase</fullName>
    </submittedName>
</protein>
<dbReference type="GO" id="GO:0008757">
    <property type="term" value="F:S-adenosylmethionine-dependent methyltransferase activity"/>
    <property type="evidence" value="ECO:0007669"/>
    <property type="project" value="InterPro"/>
</dbReference>
<accession>A0A942DXA1</accession>
<keyword evidence="3" id="KW-1185">Reference proteome</keyword>
<reference evidence="2" key="1">
    <citation type="submission" date="2021-04" db="EMBL/GenBank/DDBJ databases">
        <title>Pseudaminobacter soli sp. nov., isolated from paddy soil contaminated by heavy metals.</title>
        <authorList>
            <person name="Zhang K."/>
        </authorList>
    </citation>
    <scope>NUCLEOTIDE SEQUENCE</scope>
    <source>
        <strain evidence="2">19-2017</strain>
    </source>
</reference>
<dbReference type="SUPFAM" id="SSF53335">
    <property type="entry name" value="S-adenosyl-L-methionine-dependent methyltransferases"/>
    <property type="match status" value="1"/>
</dbReference>
<name>A0A942DXA1_9HYPH</name>
<dbReference type="PANTHER" id="PTHR43591">
    <property type="entry name" value="METHYLTRANSFERASE"/>
    <property type="match status" value="1"/>
</dbReference>
<dbReference type="Proteomes" id="UP000680348">
    <property type="component" value="Unassembled WGS sequence"/>
</dbReference>